<dbReference type="PANTHER" id="PTHR24422">
    <property type="entry name" value="CHEMOTAXIS PROTEIN METHYLTRANSFERASE"/>
    <property type="match status" value="1"/>
</dbReference>
<evidence type="ECO:0000256" key="1">
    <source>
        <dbReference type="ARBA" id="ARBA00023224"/>
    </source>
</evidence>
<dbReference type="Gene3D" id="3.30.450.20">
    <property type="entry name" value="PAS domain"/>
    <property type="match status" value="2"/>
</dbReference>
<dbReference type="Gene3D" id="1.10.287.950">
    <property type="entry name" value="Methyl-accepting chemotaxis protein"/>
    <property type="match status" value="1"/>
</dbReference>
<dbReference type="Pfam" id="PF00015">
    <property type="entry name" value="MCPsignal"/>
    <property type="match status" value="1"/>
</dbReference>
<reference evidence="6 7" key="1">
    <citation type="journal article" date="2018" name="Nat. Biotechnol.">
        <title>A standardized bacterial taxonomy based on genome phylogeny substantially revises the tree of life.</title>
        <authorList>
            <person name="Parks D.H."/>
            <person name="Chuvochina M."/>
            <person name="Waite D.W."/>
            <person name="Rinke C."/>
            <person name="Skarshewski A."/>
            <person name="Chaumeil P.A."/>
            <person name="Hugenholtz P."/>
        </authorList>
    </citation>
    <scope>NUCLEOTIDE SEQUENCE [LARGE SCALE GENOMIC DNA]</scope>
    <source>
        <strain evidence="6">UBA9360</strain>
    </source>
</reference>
<evidence type="ECO:0000259" key="5">
    <source>
        <dbReference type="PROSITE" id="PS50113"/>
    </source>
</evidence>
<sequence length="434" mass="48584">MFNRQIKQQLETTQQVASQLQSTFDAIDDHVARIDFTPAGDVIDANSVFLGAMQCSLEDIVGRHHRQFCDSELAASDDYRQFWRDLAQGVAKKGRFKRRRPTGEELWLEATYFPVRDAQGRVNRIMKIASDVTSEVEQLNRQRSITEAISRSMAAIEFDTQGHVLWANDNFCRTMGYRLEDIQGKHHRIFCDDSFYQKHPDFWQKLSQGQFEAGQFKRNRKNGENIYLEATYNPIKDETGTVRSIIKFATDITEQAVASQQAEEAAEIAQSTSLQTAHIVKDAMKGIQRNTNTAADIVKRSEQADAVVRELKSQSVKISETVKTINGLADQTNLLALNAAIEAARAGEHGRGFAVVADEVRQLANRTTQATAEISQVMTMSEGVSARISENMAAIQQVAQTGEEQMQEIRAIMEEIDQGANNVVNAVARLNVGH</sequence>
<evidence type="ECO:0008006" key="8">
    <source>
        <dbReference type="Google" id="ProtNLM"/>
    </source>
</evidence>
<organism evidence="6 7">
    <name type="scientific">Idiomarina baltica</name>
    <dbReference type="NCBI Taxonomy" id="190892"/>
    <lineage>
        <taxon>Bacteria</taxon>
        <taxon>Pseudomonadati</taxon>
        <taxon>Pseudomonadota</taxon>
        <taxon>Gammaproteobacteria</taxon>
        <taxon>Alteromonadales</taxon>
        <taxon>Idiomarinaceae</taxon>
        <taxon>Idiomarina</taxon>
    </lineage>
</organism>
<feature type="domain" description="PAC" evidence="5">
    <location>
        <begin position="212"/>
        <end position="264"/>
    </location>
</feature>
<dbReference type="PROSITE" id="PS50113">
    <property type="entry name" value="PAC"/>
    <property type="match status" value="2"/>
</dbReference>
<dbReference type="GO" id="GO:0006935">
    <property type="term" value="P:chemotaxis"/>
    <property type="evidence" value="ECO:0007669"/>
    <property type="project" value="InterPro"/>
</dbReference>
<dbReference type="InterPro" id="IPR035965">
    <property type="entry name" value="PAS-like_dom_sf"/>
</dbReference>
<dbReference type="CDD" id="cd00130">
    <property type="entry name" value="PAS"/>
    <property type="match status" value="2"/>
</dbReference>
<dbReference type="PROSITE" id="PS50111">
    <property type="entry name" value="CHEMOTAXIS_TRANSDUC_2"/>
    <property type="match status" value="1"/>
</dbReference>
<dbReference type="SUPFAM" id="SSF55785">
    <property type="entry name" value="PYP-like sensor domain (PAS domain)"/>
    <property type="match status" value="2"/>
</dbReference>
<name>A0A348WME6_9GAMM</name>
<dbReference type="GO" id="GO:0016020">
    <property type="term" value="C:membrane"/>
    <property type="evidence" value="ECO:0007669"/>
    <property type="project" value="InterPro"/>
</dbReference>
<dbReference type="Pfam" id="PF08448">
    <property type="entry name" value="PAS_4"/>
    <property type="match status" value="1"/>
</dbReference>
<comment type="caution">
    <text evidence="6">The sequence shown here is derived from an EMBL/GenBank/DDBJ whole genome shotgun (WGS) entry which is preliminary data.</text>
</comment>
<dbReference type="InterPro" id="IPR000014">
    <property type="entry name" value="PAS"/>
</dbReference>
<dbReference type="EMBL" id="DMUP01000062">
    <property type="protein sequence ID" value="HAR55708.1"/>
    <property type="molecule type" value="Genomic_DNA"/>
</dbReference>
<feature type="domain" description="PAS" evidence="4">
    <location>
        <begin position="159"/>
        <end position="185"/>
    </location>
</feature>
<evidence type="ECO:0000256" key="2">
    <source>
        <dbReference type="PROSITE-ProRule" id="PRU00284"/>
    </source>
</evidence>
<dbReference type="PANTHER" id="PTHR24422:SF10">
    <property type="entry name" value="CHEMOTAXIS PROTEIN METHYLTRANSFERASE 2"/>
    <property type="match status" value="1"/>
</dbReference>
<gene>
    <name evidence="6" type="ORF">DCR58_02855</name>
</gene>
<dbReference type="SUPFAM" id="SSF58104">
    <property type="entry name" value="Methyl-accepting chemotaxis protein (MCP) signaling domain"/>
    <property type="match status" value="1"/>
</dbReference>
<dbReference type="SMART" id="SM00091">
    <property type="entry name" value="PAS"/>
    <property type="match status" value="2"/>
</dbReference>
<dbReference type="GO" id="GO:0007165">
    <property type="term" value="P:signal transduction"/>
    <property type="evidence" value="ECO:0007669"/>
    <property type="project" value="UniProtKB-KW"/>
</dbReference>
<evidence type="ECO:0000259" key="3">
    <source>
        <dbReference type="PROSITE" id="PS50111"/>
    </source>
</evidence>
<dbReference type="Proteomes" id="UP000262878">
    <property type="component" value="Unassembled WGS sequence"/>
</dbReference>
<accession>A0A348WME6</accession>
<dbReference type="SMART" id="SM00086">
    <property type="entry name" value="PAC"/>
    <property type="match status" value="2"/>
</dbReference>
<dbReference type="InterPro" id="IPR000700">
    <property type="entry name" value="PAS-assoc_C"/>
</dbReference>
<feature type="domain" description="Methyl-accepting transducer" evidence="3">
    <location>
        <begin position="244"/>
        <end position="434"/>
    </location>
</feature>
<dbReference type="InterPro" id="IPR004090">
    <property type="entry name" value="Chemotax_Me-accpt_rcpt"/>
</dbReference>
<dbReference type="InterPro" id="IPR013656">
    <property type="entry name" value="PAS_4"/>
</dbReference>
<dbReference type="InterPro" id="IPR001610">
    <property type="entry name" value="PAC"/>
</dbReference>
<feature type="domain" description="PAC" evidence="5">
    <location>
        <begin position="92"/>
        <end position="144"/>
    </location>
</feature>
<evidence type="ECO:0000313" key="7">
    <source>
        <dbReference type="Proteomes" id="UP000262878"/>
    </source>
</evidence>
<dbReference type="PROSITE" id="PS50112">
    <property type="entry name" value="PAS"/>
    <property type="match status" value="1"/>
</dbReference>
<dbReference type="InterPro" id="IPR004089">
    <property type="entry name" value="MCPsignal_dom"/>
</dbReference>
<dbReference type="GO" id="GO:0004888">
    <property type="term" value="F:transmembrane signaling receptor activity"/>
    <property type="evidence" value="ECO:0007669"/>
    <property type="project" value="InterPro"/>
</dbReference>
<proteinExistence type="predicted"/>
<dbReference type="PRINTS" id="PR00260">
    <property type="entry name" value="CHEMTRNSDUCR"/>
</dbReference>
<dbReference type="SMART" id="SM00283">
    <property type="entry name" value="MA"/>
    <property type="match status" value="1"/>
</dbReference>
<dbReference type="Pfam" id="PF13426">
    <property type="entry name" value="PAS_9"/>
    <property type="match status" value="1"/>
</dbReference>
<keyword evidence="1 2" id="KW-0807">Transducer</keyword>
<evidence type="ECO:0000313" key="6">
    <source>
        <dbReference type="EMBL" id="HAR55708.1"/>
    </source>
</evidence>
<evidence type="ECO:0000259" key="4">
    <source>
        <dbReference type="PROSITE" id="PS50112"/>
    </source>
</evidence>
<dbReference type="STRING" id="314276.OS145_01847"/>
<protein>
    <recommendedName>
        <fullName evidence="8">Chemotaxis protein</fullName>
    </recommendedName>
</protein>
<dbReference type="NCBIfam" id="TIGR00229">
    <property type="entry name" value="sensory_box"/>
    <property type="match status" value="2"/>
</dbReference>
<dbReference type="AlphaFoldDB" id="A0A348WME6"/>
<dbReference type="InterPro" id="IPR050903">
    <property type="entry name" value="Bact_Chemotaxis_MeTrfase"/>
</dbReference>